<feature type="transmembrane region" description="Helical" evidence="2">
    <location>
        <begin position="362"/>
        <end position="379"/>
    </location>
</feature>
<keyword evidence="2" id="KW-0812">Transmembrane</keyword>
<organism evidence="3 4">
    <name type="scientific">Chryseobacterium ginsengisoli</name>
    <dbReference type="NCBI Taxonomy" id="363853"/>
    <lineage>
        <taxon>Bacteria</taxon>
        <taxon>Pseudomonadati</taxon>
        <taxon>Bacteroidota</taxon>
        <taxon>Flavobacteriia</taxon>
        <taxon>Flavobacteriales</taxon>
        <taxon>Weeksellaceae</taxon>
        <taxon>Chryseobacterium group</taxon>
        <taxon>Chryseobacterium</taxon>
    </lineage>
</organism>
<dbReference type="Proteomes" id="UP001500353">
    <property type="component" value="Unassembled WGS sequence"/>
</dbReference>
<evidence type="ECO:0000313" key="3">
    <source>
        <dbReference type="EMBL" id="GAA5090481.1"/>
    </source>
</evidence>
<keyword evidence="4" id="KW-1185">Reference proteome</keyword>
<feature type="transmembrane region" description="Helical" evidence="2">
    <location>
        <begin position="385"/>
        <end position="401"/>
    </location>
</feature>
<feature type="transmembrane region" description="Helical" evidence="2">
    <location>
        <begin position="643"/>
        <end position="662"/>
    </location>
</feature>
<feature type="transmembrane region" description="Helical" evidence="2">
    <location>
        <begin position="254"/>
        <end position="271"/>
    </location>
</feature>
<evidence type="ECO:0000313" key="4">
    <source>
        <dbReference type="Proteomes" id="UP001500353"/>
    </source>
</evidence>
<dbReference type="EMBL" id="BAABHX010000002">
    <property type="protein sequence ID" value="GAA5090481.1"/>
    <property type="molecule type" value="Genomic_DNA"/>
</dbReference>
<dbReference type="InterPro" id="IPR019286">
    <property type="entry name" value="DUF2339_TM"/>
</dbReference>
<feature type="transmembrane region" description="Helical" evidence="2">
    <location>
        <begin position="96"/>
        <end position="116"/>
    </location>
</feature>
<feature type="transmembrane region" description="Helical" evidence="2">
    <location>
        <begin position="331"/>
        <end position="350"/>
    </location>
</feature>
<feature type="transmembrane region" description="Helical" evidence="2">
    <location>
        <begin position="698"/>
        <end position="715"/>
    </location>
</feature>
<feature type="transmembrane region" description="Helical" evidence="2">
    <location>
        <begin position="540"/>
        <end position="565"/>
    </location>
</feature>
<feature type="transmembrane region" description="Helical" evidence="2">
    <location>
        <begin position="571"/>
        <end position="592"/>
    </location>
</feature>
<feature type="transmembrane region" description="Helical" evidence="2">
    <location>
        <begin position="408"/>
        <end position="428"/>
    </location>
</feature>
<feature type="transmembrane region" description="Helical" evidence="2">
    <location>
        <begin position="152"/>
        <end position="172"/>
    </location>
</feature>
<feature type="transmembrane region" description="Helical" evidence="2">
    <location>
        <begin position="306"/>
        <end position="325"/>
    </location>
</feature>
<sequence>MIYPLIIIAIVFIIILFNNLNNKIKRLERELYELHKKINDTPIKKEQPIIQTIVPTLEIKEEQKISIHPEIHENDVPRKEQKDWISPVFEFLKQNALTIIGIFTLVLGIGYFVKYAIDKNWIGETPRVGIGFLAGGIIIAVGHVLRKNYSVFASIITGGGIAVLYFTITIAFREYQLFSQNISFSITCLITLLSISLSYYYKSEILIIFSLFGGFLAPLMISTGESNYLFLFTYLTVLNIGMLAVVFLKNWKSVGWISFIFTGIYLSSWTIEKTEILSVYFYIITYIIFYLFALQNYFKKNILVSSDILMLVLINFTSIIGLVYIFDELQYGPVIIFPIVFALVNLGLLYREYSRKNFGINYSVFAGITVSLFTVAIALQFKTHLITSVWAIEATLLLFIWKKTNLDIFKICFYILFPLVIIAQIITWTEYIDAINLAIVFNPVFLTSSVTVITTFVNLILLRKLSENAESENTNFFENVFTIVSYAVIYGALLFEIMYHISEKPWIMIFSVAMLYSLYFIFIILLFRRKLEINKILETALLYVFFSLIIFDTLISGSGIISNYLLKKIQFSFYGLYILYWIPFIYILLNILPKSEFFKIKLSYWFVSIAFVTAVSCELYDLYLLMNAEKISDIAGIGKHFSVLYLPIIWAILASLFIYKGLKSDVSEYNKVGFALIAVMILKLYAYDVWKMDNVSRIIAFIILGIILLLSSFLFQRVKKLIKNMVKNKEENPESQNA</sequence>
<keyword evidence="2" id="KW-0472">Membrane</keyword>
<feature type="transmembrane region" description="Helical" evidence="2">
    <location>
        <begin position="6"/>
        <end position="22"/>
    </location>
</feature>
<keyword evidence="2" id="KW-1133">Transmembrane helix</keyword>
<dbReference type="RefSeq" id="WP_345202292.1">
    <property type="nucleotide sequence ID" value="NZ_BAABHX010000002.1"/>
</dbReference>
<feature type="transmembrane region" description="Helical" evidence="2">
    <location>
        <begin position="483"/>
        <end position="501"/>
    </location>
</feature>
<feature type="transmembrane region" description="Helical" evidence="2">
    <location>
        <begin position="128"/>
        <end position="145"/>
    </location>
</feature>
<feature type="transmembrane region" description="Helical" evidence="2">
    <location>
        <begin position="604"/>
        <end position="623"/>
    </location>
</feature>
<evidence type="ECO:0000256" key="1">
    <source>
        <dbReference type="SAM" id="Coils"/>
    </source>
</evidence>
<dbReference type="PANTHER" id="PTHR38434:SF1">
    <property type="entry name" value="BLL2549 PROTEIN"/>
    <property type="match status" value="1"/>
</dbReference>
<feature type="transmembrane region" description="Helical" evidence="2">
    <location>
        <begin position="205"/>
        <end position="222"/>
    </location>
</feature>
<dbReference type="Pfam" id="PF10101">
    <property type="entry name" value="DUF2339"/>
    <property type="match status" value="1"/>
</dbReference>
<comment type="caution">
    <text evidence="3">The sequence shown here is derived from an EMBL/GenBank/DDBJ whole genome shotgun (WGS) entry which is preliminary data.</text>
</comment>
<gene>
    <name evidence="3" type="ORF">GCM10023210_16630</name>
</gene>
<feature type="transmembrane region" description="Helical" evidence="2">
    <location>
        <begin position="277"/>
        <end position="294"/>
    </location>
</feature>
<feature type="transmembrane region" description="Helical" evidence="2">
    <location>
        <begin position="507"/>
        <end position="528"/>
    </location>
</feature>
<reference evidence="4" key="1">
    <citation type="journal article" date="2019" name="Int. J. Syst. Evol. Microbiol.">
        <title>The Global Catalogue of Microorganisms (GCM) 10K type strain sequencing project: providing services to taxonomists for standard genome sequencing and annotation.</title>
        <authorList>
            <consortium name="The Broad Institute Genomics Platform"/>
            <consortium name="The Broad Institute Genome Sequencing Center for Infectious Disease"/>
            <person name="Wu L."/>
            <person name="Ma J."/>
        </authorList>
    </citation>
    <scope>NUCLEOTIDE SEQUENCE [LARGE SCALE GENOMIC DNA]</scope>
    <source>
        <strain evidence="4">JCM 18019</strain>
    </source>
</reference>
<name>A0ABP9M780_9FLAO</name>
<proteinExistence type="predicted"/>
<feature type="transmembrane region" description="Helical" evidence="2">
    <location>
        <begin position="669"/>
        <end position="686"/>
    </location>
</feature>
<feature type="transmembrane region" description="Helical" evidence="2">
    <location>
        <begin position="178"/>
        <end position="200"/>
    </location>
</feature>
<protein>
    <submittedName>
        <fullName evidence="3">DUF2339 domain-containing protein</fullName>
    </submittedName>
</protein>
<dbReference type="PANTHER" id="PTHR38434">
    <property type="entry name" value="BLL2549 PROTEIN"/>
    <property type="match status" value="1"/>
</dbReference>
<feature type="transmembrane region" description="Helical" evidence="2">
    <location>
        <begin position="434"/>
        <end position="462"/>
    </location>
</feature>
<feature type="transmembrane region" description="Helical" evidence="2">
    <location>
        <begin position="228"/>
        <end position="247"/>
    </location>
</feature>
<evidence type="ECO:0000256" key="2">
    <source>
        <dbReference type="SAM" id="Phobius"/>
    </source>
</evidence>
<accession>A0ABP9M780</accession>
<feature type="coiled-coil region" evidence="1">
    <location>
        <begin position="10"/>
        <end position="37"/>
    </location>
</feature>
<keyword evidence="1" id="KW-0175">Coiled coil</keyword>